<evidence type="ECO:0000313" key="4">
    <source>
        <dbReference type="Proteomes" id="UP000799437"/>
    </source>
</evidence>
<keyword evidence="1" id="KW-0175">Coiled coil</keyword>
<evidence type="ECO:0008006" key="5">
    <source>
        <dbReference type="Google" id="ProtNLM"/>
    </source>
</evidence>
<dbReference type="Proteomes" id="UP000799437">
    <property type="component" value="Unassembled WGS sequence"/>
</dbReference>
<feature type="compositionally biased region" description="Basic and acidic residues" evidence="2">
    <location>
        <begin position="130"/>
        <end position="143"/>
    </location>
</feature>
<evidence type="ECO:0000313" key="3">
    <source>
        <dbReference type="EMBL" id="KAF2763117.1"/>
    </source>
</evidence>
<sequence>MKSDAEIHLLKVLKERGIPLIEDDVSWAFESAQTRDKVIAWVDEYLDRSTLLTAEELDLFRKIPKKSVSINSASLSKLPALSDDEISEALKSLQSSTTAIEEQCRVLESQRDALNSIRAESRASATSARSRADRSRRRGDEKSQLNIDVEDLVSTASSRLSTAQRDVENVVHPLLSSATEQLNSDDRTMARLSKVIQILETNSNERQDLAQIDRWCQSLARLREAEVKARIDVTFTSNAAKPKRTESLNVSQEEALSEQRALQDELKTLRSEVASVAEMVVNYEIQEPIVKHSQSLVTSKIDTQQSWLQYISSSLEFMCNRLEQSSLHMNHLMAYNKAVAHFEKTLALEKPVPEQPITKSHRRSSSFPLTPNFLPKQAAQVPNAIARMLQNLDISLTVGHGVDVRTAMSQATSERQDRLEDYHESVQSNLAQIIGETMDSANGEMTRLLASAYSNSRYKTVHLENPVQNARLQKLERGMGEIGQEMTGVETMLSSLDEDHAEHLISLIHKHLGLDSDP</sequence>
<feature type="region of interest" description="Disordered" evidence="2">
    <location>
        <begin position="118"/>
        <end position="143"/>
    </location>
</feature>
<dbReference type="RefSeq" id="XP_033605568.1">
    <property type="nucleotide sequence ID" value="XM_033743098.1"/>
</dbReference>
<dbReference type="Gene3D" id="1.20.58.60">
    <property type="match status" value="1"/>
</dbReference>
<feature type="coiled-coil region" evidence="1">
    <location>
        <begin position="252"/>
        <end position="279"/>
    </location>
</feature>
<name>A0A6A6WLN7_9PEZI</name>
<evidence type="ECO:0000256" key="1">
    <source>
        <dbReference type="SAM" id="Coils"/>
    </source>
</evidence>
<organism evidence="3 4">
    <name type="scientific">Pseudovirgaria hyperparasitica</name>
    <dbReference type="NCBI Taxonomy" id="470096"/>
    <lineage>
        <taxon>Eukaryota</taxon>
        <taxon>Fungi</taxon>
        <taxon>Dikarya</taxon>
        <taxon>Ascomycota</taxon>
        <taxon>Pezizomycotina</taxon>
        <taxon>Dothideomycetes</taxon>
        <taxon>Dothideomycetes incertae sedis</taxon>
        <taxon>Acrospermales</taxon>
        <taxon>Acrospermaceae</taxon>
        <taxon>Pseudovirgaria</taxon>
    </lineage>
</organism>
<dbReference type="GeneID" id="54484152"/>
<dbReference type="EMBL" id="ML996565">
    <property type="protein sequence ID" value="KAF2763117.1"/>
    <property type="molecule type" value="Genomic_DNA"/>
</dbReference>
<proteinExistence type="predicted"/>
<reference evidence="3" key="1">
    <citation type="journal article" date="2020" name="Stud. Mycol.">
        <title>101 Dothideomycetes genomes: a test case for predicting lifestyles and emergence of pathogens.</title>
        <authorList>
            <person name="Haridas S."/>
            <person name="Albert R."/>
            <person name="Binder M."/>
            <person name="Bloem J."/>
            <person name="Labutti K."/>
            <person name="Salamov A."/>
            <person name="Andreopoulos B."/>
            <person name="Baker S."/>
            <person name="Barry K."/>
            <person name="Bills G."/>
            <person name="Bluhm B."/>
            <person name="Cannon C."/>
            <person name="Castanera R."/>
            <person name="Culley D."/>
            <person name="Daum C."/>
            <person name="Ezra D."/>
            <person name="Gonzalez J."/>
            <person name="Henrissat B."/>
            <person name="Kuo A."/>
            <person name="Liang C."/>
            <person name="Lipzen A."/>
            <person name="Lutzoni F."/>
            <person name="Magnuson J."/>
            <person name="Mondo S."/>
            <person name="Nolan M."/>
            <person name="Ohm R."/>
            <person name="Pangilinan J."/>
            <person name="Park H.-J."/>
            <person name="Ramirez L."/>
            <person name="Alfaro M."/>
            <person name="Sun H."/>
            <person name="Tritt A."/>
            <person name="Yoshinaga Y."/>
            <person name="Zwiers L.-H."/>
            <person name="Turgeon B."/>
            <person name="Goodwin S."/>
            <person name="Spatafora J."/>
            <person name="Crous P."/>
            <person name="Grigoriev I."/>
        </authorList>
    </citation>
    <scope>NUCLEOTIDE SEQUENCE</scope>
    <source>
        <strain evidence="3">CBS 121739</strain>
    </source>
</reference>
<dbReference type="OrthoDB" id="5314201at2759"/>
<gene>
    <name evidence="3" type="ORF">EJ05DRAFT_472054</name>
</gene>
<accession>A0A6A6WLN7</accession>
<keyword evidence="4" id="KW-1185">Reference proteome</keyword>
<evidence type="ECO:0000256" key="2">
    <source>
        <dbReference type="SAM" id="MobiDB-lite"/>
    </source>
</evidence>
<dbReference type="AlphaFoldDB" id="A0A6A6WLN7"/>
<protein>
    <recommendedName>
        <fullName evidence="5">HAUS augmin-like complex subunit 3 N-terminal domain-containing protein</fullName>
    </recommendedName>
</protein>